<dbReference type="Proteomes" id="UP000642748">
    <property type="component" value="Unassembled WGS sequence"/>
</dbReference>
<evidence type="ECO:0000256" key="1">
    <source>
        <dbReference type="SAM" id="MobiDB-lite"/>
    </source>
</evidence>
<feature type="region of interest" description="Disordered" evidence="1">
    <location>
        <begin position="338"/>
        <end position="377"/>
    </location>
</feature>
<proteinExistence type="predicted"/>
<dbReference type="EMBL" id="BONZ01000066">
    <property type="protein sequence ID" value="GIH18397.1"/>
    <property type="molecule type" value="Genomic_DNA"/>
</dbReference>
<reference evidence="3" key="1">
    <citation type="submission" date="2021-01" db="EMBL/GenBank/DDBJ databases">
        <title>Whole genome shotgun sequence of Rugosimonospora africana NBRC 104875.</title>
        <authorList>
            <person name="Komaki H."/>
            <person name="Tamura T."/>
        </authorList>
    </citation>
    <scope>NUCLEOTIDE SEQUENCE</scope>
    <source>
        <strain evidence="3">NBRC 104875</strain>
    </source>
</reference>
<keyword evidence="2" id="KW-0812">Transmembrane</keyword>
<feature type="transmembrane region" description="Helical" evidence="2">
    <location>
        <begin position="62"/>
        <end position="88"/>
    </location>
</feature>
<name>A0A8J3QYC6_9ACTN</name>
<keyword evidence="2" id="KW-1133">Transmembrane helix</keyword>
<feature type="compositionally biased region" description="Basic and acidic residues" evidence="1">
    <location>
        <begin position="355"/>
        <end position="377"/>
    </location>
</feature>
<organism evidence="3 4">
    <name type="scientific">Rugosimonospora africana</name>
    <dbReference type="NCBI Taxonomy" id="556532"/>
    <lineage>
        <taxon>Bacteria</taxon>
        <taxon>Bacillati</taxon>
        <taxon>Actinomycetota</taxon>
        <taxon>Actinomycetes</taxon>
        <taxon>Micromonosporales</taxon>
        <taxon>Micromonosporaceae</taxon>
        <taxon>Rugosimonospora</taxon>
    </lineage>
</organism>
<dbReference type="RefSeq" id="WP_203921908.1">
    <property type="nucleotide sequence ID" value="NZ_BONZ01000066.1"/>
</dbReference>
<keyword evidence="4" id="KW-1185">Reference proteome</keyword>
<evidence type="ECO:0000313" key="4">
    <source>
        <dbReference type="Proteomes" id="UP000642748"/>
    </source>
</evidence>
<accession>A0A8J3QYC6</accession>
<keyword evidence="2" id="KW-0472">Membrane</keyword>
<gene>
    <name evidence="3" type="ORF">Raf01_65690</name>
</gene>
<evidence type="ECO:0000313" key="3">
    <source>
        <dbReference type="EMBL" id="GIH18397.1"/>
    </source>
</evidence>
<evidence type="ECO:0000256" key="2">
    <source>
        <dbReference type="SAM" id="Phobius"/>
    </source>
</evidence>
<sequence length="377" mass="41917">MRVFIGVLGGLLLLVTLGSVLRNMVVPRGLGSLLTRVVWHVVRIVMSAVARPFHSYETRDWLLAWLAPLVLVGVLASWLTSVFCAYALMVHAISALGWAESFREAGSSLFTLGFASGARSQLNALDFVAAATGPLIIALQIAYLPTLYDAYNRRETEVTLLQARAAEPAWGPELLARQALIGTLDQLEGLYQSWERLAADIGESHANYPVLLAFRSPRPYRSWIIALLAVMDAAAMQMALTPTTSPAPAARLMLRSGFTALRDIARVIRIPFDPDPLPDSPIRLTFEEFAEAVRHVEEAGLRSERSPEEAWPHFRGWRVNYEQIVYALARRVDAVPAPWSGDRDWTSQPMSPLRPLDRRPDKPMEGRPDSTLKRRSA</sequence>
<protein>
    <submittedName>
        <fullName evidence="3">Uncharacterized protein</fullName>
    </submittedName>
</protein>
<feature type="transmembrane region" description="Helical" evidence="2">
    <location>
        <begin position="124"/>
        <end position="144"/>
    </location>
</feature>
<dbReference type="AlphaFoldDB" id="A0A8J3QYC6"/>
<comment type="caution">
    <text evidence="3">The sequence shown here is derived from an EMBL/GenBank/DDBJ whole genome shotgun (WGS) entry which is preliminary data.</text>
</comment>
<feature type="transmembrane region" description="Helical" evidence="2">
    <location>
        <begin position="223"/>
        <end position="240"/>
    </location>
</feature>